<sequence>NRLVGGLASEKIRWIQSVQNFREKLGPLLGEDDPSDTNVWECGPFESTDGRC</sequence>
<dbReference type="InterPro" id="IPR024743">
    <property type="entry name" value="Dynein_HC_stalk"/>
</dbReference>
<proteinExistence type="predicted"/>
<evidence type="ECO:0000259" key="1">
    <source>
        <dbReference type="Pfam" id="PF12777"/>
    </source>
</evidence>
<name>A0A8J2LLD1_9HEXA</name>
<accession>A0A8J2LLD1</accession>
<comment type="caution">
    <text evidence="2">The sequence shown here is derived from an EMBL/GenBank/DDBJ whole genome shotgun (WGS) entry which is preliminary data.</text>
</comment>
<reference evidence="2" key="1">
    <citation type="submission" date="2021-06" db="EMBL/GenBank/DDBJ databases">
        <authorList>
            <person name="Hodson N. C."/>
            <person name="Mongue J. A."/>
            <person name="Jaron S. K."/>
        </authorList>
    </citation>
    <scope>NUCLEOTIDE SEQUENCE</scope>
</reference>
<dbReference type="AlphaFoldDB" id="A0A8J2LLD1"/>
<keyword evidence="3" id="KW-1185">Reference proteome</keyword>
<evidence type="ECO:0000313" key="3">
    <source>
        <dbReference type="Proteomes" id="UP000708208"/>
    </source>
</evidence>
<dbReference type="EMBL" id="CAJVCH010564109">
    <property type="protein sequence ID" value="CAG7832252.1"/>
    <property type="molecule type" value="Genomic_DNA"/>
</dbReference>
<feature type="non-terminal residue" evidence="2">
    <location>
        <position position="1"/>
    </location>
</feature>
<evidence type="ECO:0000313" key="2">
    <source>
        <dbReference type="EMBL" id="CAG7832252.1"/>
    </source>
</evidence>
<dbReference type="Pfam" id="PF12777">
    <property type="entry name" value="MT"/>
    <property type="match status" value="1"/>
</dbReference>
<feature type="domain" description="Dynein heavy chain coiled coil stalk" evidence="1">
    <location>
        <begin position="1"/>
        <end position="29"/>
    </location>
</feature>
<dbReference type="Proteomes" id="UP000708208">
    <property type="component" value="Unassembled WGS sequence"/>
</dbReference>
<protein>
    <recommendedName>
        <fullName evidence="1">Dynein heavy chain coiled coil stalk domain-containing protein</fullName>
    </recommendedName>
</protein>
<organism evidence="2 3">
    <name type="scientific">Allacma fusca</name>
    <dbReference type="NCBI Taxonomy" id="39272"/>
    <lineage>
        <taxon>Eukaryota</taxon>
        <taxon>Metazoa</taxon>
        <taxon>Ecdysozoa</taxon>
        <taxon>Arthropoda</taxon>
        <taxon>Hexapoda</taxon>
        <taxon>Collembola</taxon>
        <taxon>Symphypleona</taxon>
        <taxon>Sminthuridae</taxon>
        <taxon>Allacma</taxon>
    </lineage>
</organism>
<gene>
    <name evidence="2" type="ORF">AFUS01_LOCUS41941</name>
</gene>